<name>A0A2A2JXG6_9BILA</name>
<keyword evidence="12" id="KW-1185">Reference proteome</keyword>
<dbReference type="SUPFAM" id="SSF55785">
    <property type="entry name" value="PYP-like sensor domain (PAS domain)"/>
    <property type="match status" value="1"/>
</dbReference>
<keyword evidence="3" id="KW-0488">Methylation</keyword>
<evidence type="ECO:0000259" key="10">
    <source>
        <dbReference type="PROSITE" id="PS50112"/>
    </source>
</evidence>
<evidence type="ECO:0000256" key="5">
    <source>
        <dbReference type="ARBA" id="ARBA00022519"/>
    </source>
</evidence>
<evidence type="ECO:0000256" key="6">
    <source>
        <dbReference type="ARBA" id="ARBA00022692"/>
    </source>
</evidence>
<keyword evidence="4" id="KW-0145">Chemotaxis</keyword>
<dbReference type="OrthoDB" id="447251at2759"/>
<dbReference type="AlphaFoldDB" id="A0A2A2JXG6"/>
<evidence type="ECO:0000313" key="12">
    <source>
        <dbReference type="Proteomes" id="UP000218231"/>
    </source>
</evidence>
<dbReference type="NCBIfam" id="TIGR00229">
    <property type="entry name" value="sensory_box"/>
    <property type="match status" value="1"/>
</dbReference>
<reference evidence="11 12" key="1">
    <citation type="journal article" date="2017" name="Curr. Biol.">
        <title>Genome architecture and evolution of a unichromosomal asexual nematode.</title>
        <authorList>
            <person name="Fradin H."/>
            <person name="Zegar C."/>
            <person name="Gutwein M."/>
            <person name="Lucas J."/>
            <person name="Kovtun M."/>
            <person name="Corcoran D."/>
            <person name="Baugh L.R."/>
            <person name="Kiontke K."/>
            <person name="Gunsalus K."/>
            <person name="Fitch D.H."/>
            <person name="Piano F."/>
        </authorList>
    </citation>
    <scope>NUCLEOTIDE SEQUENCE [LARGE SCALE GENOMIC DNA]</scope>
    <source>
        <strain evidence="11">PF1309</strain>
    </source>
</reference>
<evidence type="ECO:0000256" key="9">
    <source>
        <dbReference type="SAM" id="MobiDB-lite"/>
    </source>
</evidence>
<dbReference type="GO" id="GO:0006935">
    <property type="term" value="P:chemotaxis"/>
    <property type="evidence" value="ECO:0007669"/>
    <property type="project" value="UniProtKB-KW"/>
</dbReference>
<dbReference type="Gene3D" id="1.10.287.950">
    <property type="entry name" value="Methyl-accepting chemotaxis protein"/>
    <property type="match status" value="1"/>
</dbReference>
<dbReference type="PANTHER" id="PTHR32089">
    <property type="entry name" value="METHYL-ACCEPTING CHEMOTAXIS PROTEIN MCPB"/>
    <property type="match status" value="1"/>
</dbReference>
<comment type="caution">
    <text evidence="11">The sequence shown here is derived from an EMBL/GenBank/DDBJ whole genome shotgun (WGS) entry which is preliminary data.</text>
</comment>
<evidence type="ECO:0000313" key="11">
    <source>
        <dbReference type="EMBL" id="PAV66249.1"/>
    </source>
</evidence>
<keyword evidence="6" id="KW-0812">Transmembrane</keyword>
<proteinExistence type="predicted"/>
<protein>
    <recommendedName>
        <fullName evidence="10">PAS domain-containing protein</fullName>
    </recommendedName>
</protein>
<evidence type="ECO:0000256" key="1">
    <source>
        <dbReference type="ARBA" id="ARBA00004429"/>
    </source>
</evidence>
<dbReference type="PROSITE" id="PS50112">
    <property type="entry name" value="PAS"/>
    <property type="match status" value="1"/>
</dbReference>
<accession>A0A2A2JXG6</accession>
<keyword evidence="7" id="KW-1133">Transmembrane helix</keyword>
<dbReference type="InterPro" id="IPR000014">
    <property type="entry name" value="PAS"/>
</dbReference>
<dbReference type="Pfam" id="PF08447">
    <property type="entry name" value="PAS_3"/>
    <property type="match status" value="1"/>
</dbReference>
<dbReference type="EMBL" id="LIAE01010137">
    <property type="protein sequence ID" value="PAV66249.1"/>
    <property type="molecule type" value="Genomic_DNA"/>
</dbReference>
<dbReference type="CDD" id="cd00130">
    <property type="entry name" value="PAS"/>
    <property type="match status" value="1"/>
</dbReference>
<dbReference type="PANTHER" id="PTHR32089:SF74">
    <property type="entry name" value="METHYL-ACCEPTING CHEMOTAXIS PROTEIN AER"/>
    <property type="match status" value="1"/>
</dbReference>
<evidence type="ECO:0000256" key="2">
    <source>
        <dbReference type="ARBA" id="ARBA00022475"/>
    </source>
</evidence>
<dbReference type="SMART" id="SM00091">
    <property type="entry name" value="PAS"/>
    <property type="match status" value="1"/>
</dbReference>
<sequence>MRVNLPITERERTFSNEQRLISTTDLDSRITYCNDAFVAISGFTYEELIGQTHNLVRHPDMPPIVFAHMWETIKQGKPWMGVVKNRSKNGDFYWVSAYVTAIYEDGRISGYESVRSLPSRAQIRRATALYARLRSGKAAISLGTRVLGTLQFGWPLLMLGGLSATSAVWLPQTAALTISGASLLSAWYLFESRQRKTIERILAEHPKAFTSPLVALTYSDNPGAQGQLEMAMISEEARLQTALTRLVDAGISVKSKAAHSSELSGSQAQSLERQRSETDRSAAAISQMSATIQEITHNVQNTAHAASEADRLAMQGSDLAQKSLVSMGNMSQAVNEIERAVATASRGEEISRDSMQSVEAVQSALVGISEAHEHMLWHALAVRIHCSPKRLDYVLGKGGSYIEYHRRCPPHVLFAHHASLLGGKVSMGYQAYWDDTLPVSVLLCSR</sequence>
<dbReference type="InterPro" id="IPR035965">
    <property type="entry name" value="PAS-like_dom_sf"/>
</dbReference>
<feature type="compositionally biased region" description="Polar residues" evidence="9">
    <location>
        <begin position="261"/>
        <end position="271"/>
    </location>
</feature>
<evidence type="ECO:0000256" key="4">
    <source>
        <dbReference type="ARBA" id="ARBA00022500"/>
    </source>
</evidence>
<dbReference type="InterPro" id="IPR013655">
    <property type="entry name" value="PAS_fold_3"/>
</dbReference>
<evidence type="ECO:0000256" key="8">
    <source>
        <dbReference type="ARBA" id="ARBA00023136"/>
    </source>
</evidence>
<organism evidence="11 12">
    <name type="scientific">Diploscapter pachys</name>
    <dbReference type="NCBI Taxonomy" id="2018661"/>
    <lineage>
        <taxon>Eukaryota</taxon>
        <taxon>Metazoa</taxon>
        <taxon>Ecdysozoa</taxon>
        <taxon>Nematoda</taxon>
        <taxon>Chromadorea</taxon>
        <taxon>Rhabditida</taxon>
        <taxon>Rhabditina</taxon>
        <taxon>Rhabditomorpha</taxon>
        <taxon>Rhabditoidea</taxon>
        <taxon>Rhabditidae</taxon>
        <taxon>Diploscapter</taxon>
    </lineage>
</organism>
<comment type="subcellular location">
    <subcellularLocation>
        <location evidence="1">Cell inner membrane</location>
        <topology evidence="1">Multi-pass membrane protein</topology>
    </subcellularLocation>
</comment>
<feature type="region of interest" description="Disordered" evidence="9">
    <location>
        <begin position="258"/>
        <end position="281"/>
    </location>
</feature>
<dbReference type="Proteomes" id="UP000218231">
    <property type="component" value="Unassembled WGS sequence"/>
</dbReference>
<keyword evidence="2" id="KW-1003">Cell membrane</keyword>
<gene>
    <name evidence="11" type="ORF">WR25_00645</name>
</gene>
<dbReference type="GO" id="GO:0005886">
    <property type="term" value="C:plasma membrane"/>
    <property type="evidence" value="ECO:0007669"/>
    <property type="project" value="UniProtKB-SubCell"/>
</dbReference>
<keyword evidence="8" id="KW-0472">Membrane</keyword>
<keyword evidence="5" id="KW-0997">Cell inner membrane</keyword>
<dbReference type="Gene3D" id="3.30.450.20">
    <property type="entry name" value="PAS domain"/>
    <property type="match status" value="1"/>
</dbReference>
<evidence type="ECO:0000256" key="3">
    <source>
        <dbReference type="ARBA" id="ARBA00022481"/>
    </source>
</evidence>
<evidence type="ECO:0000256" key="7">
    <source>
        <dbReference type="ARBA" id="ARBA00022989"/>
    </source>
</evidence>
<dbReference type="SUPFAM" id="SSF58104">
    <property type="entry name" value="Methyl-accepting chemotaxis protein (MCP) signaling domain"/>
    <property type="match status" value="1"/>
</dbReference>
<dbReference type="FunFam" id="3.30.450.20:FF:000046">
    <property type="entry name" value="Aerotaxis sensor receptor"/>
    <property type="match status" value="1"/>
</dbReference>
<feature type="domain" description="PAS" evidence="10">
    <location>
        <begin position="21"/>
        <end position="76"/>
    </location>
</feature>